<dbReference type="Pfam" id="PF13921">
    <property type="entry name" value="Myb_DNA-bind_6"/>
    <property type="match status" value="1"/>
</dbReference>
<feature type="region of interest" description="Disordered" evidence="2">
    <location>
        <begin position="950"/>
        <end position="1038"/>
    </location>
</feature>
<feature type="compositionally biased region" description="Low complexity" evidence="2">
    <location>
        <begin position="1519"/>
        <end position="1537"/>
    </location>
</feature>
<feature type="region of interest" description="Disordered" evidence="2">
    <location>
        <begin position="540"/>
        <end position="567"/>
    </location>
</feature>
<evidence type="ECO:0000256" key="2">
    <source>
        <dbReference type="SAM" id="MobiDB-lite"/>
    </source>
</evidence>
<feature type="compositionally biased region" description="Low complexity" evidence="2">
    <location>
        <begin position="1614"/>
        <end position="1626"/>
    </location>
</feature>
<feature type="region of interest" description="Disordered" evidence="2">
    <location>
        <begin position="1323"/>
        <end position="1345"/>
    </location>
</feature>
<feature type="compositionally biased region" description="Low complexity" evidence="2">
    <location>
        <begin position="1816"/>
        <end position="1828"/>
    </location>
</feature>
<evidence type="ECO:0000259" key="4">
    <source>
        <dbReference type="PROSITE" id="PS51204"/>
    </source>
</evidence>
<feature type="compositionally biased region" description="Polar residues" evidence="2">
    <location>
        <begin position="1752"/>
        <end position="1780"/>
    </location>
</feature>
<dbReference type="EMBL" id="OX459122">
    <property type="protein sequence ID" value="CAI9107429.1"/>
    <property type="molecule type" value="Genomic_DNA"/>
</dbReference>
<dbReference type="PROSITE" id="PS51204">
    <property type="entry name" value="HSA"/>
    <property type="match status" value="1"/>
</dbReference>
<feature type="compositionally biased region" description="Low complexity" evidence="2">
    <location>
        <begin position="1548"/>
        <end position="1591"/>
    </location>
</feature>
<feature type="compositionally biased region" description="Polar residues" evidence="2">
    <location>
        <begin position="896"/>
        <end position="929"/>
    </location>
</feature>
<feature type="compositionally biased region" description="Basic and acidic residues" evidence="2">
    <location>
        <begin position="224"/>
        <end position="242"/>
    </location>
</feature>
<dbReference type="Pfam" id="PF07529">
    <property type="entry name" value="HSA"/>
    <property type="match status" value="1"/>
</dbReference>
<dbReference type="GO" id="GO:0035267">
    <property type="term" value="C:NuA4 histone acetyltransferase complex"/>
    <property type="evidence" value="ECO:0007669"/>
    <property type="project" value="InterPro"/>
</dbReference>
<dbReference type="InterPro" id="IPR044798">
    <property type="entry name" value="EAF1A/B"/>
</dbReference>
<feature type="compositionally biased region" description="Low complexity" evidence="2">
    <location>
        <begin position="1920"/>
        <end position="1956"/>
    </location>
</feature>
<feature type="compositionally biased region" description="Low complexity" evidence="2">
    <location>
        <begin position="1633"/>
        <end position="1642"/>
    </location>
</feature>
<feature type="compositionally biased region" description="Polar residues" evidence="2">
    <location>
        <begin position="152"/>
        <end position="171"/>
    </location>
</feature>
<feature type="compositionally biased region" description="Basic and acidic residues" evidence="2">
    <location>
        <begin position="977"/>
        <end position="993"/>
    </location>
</feature>
<feature type="compositionally biased region" description="Polar residues" evidence="2">
    <location>
        <begin position="1835"/>
        <end position="1847"/>
    </location>
</feature>
<organism evidence="5 6">
    <name type="scientific">Oldenlandia corymbosa var. corymbosa</name>
    <dbReference type="NCBI Taxonomy" id="529605"/>
    <lineage>
        <taxon>Eukaryota</taxon>
        <taxon>Viridiplantae</taxon>
        <taxon>Streptophyta</taxon>
        <taxon>Embryophyta</taxon>
        <taxon>Tracheophyta</taxon>
        <taxon>Spermatophyta</taxon>
        <taxon>Magnoliopsida</taxon>
        <taxon>eudicotyledons</taxon>
        <taxon>Gunneridae</taxon>
        <taxon>Pentapetalae</taxon>
        <taxon>asterids</taxon>
        <taxon>lamiids</taxon>
        <taxon>Gentianales</taxon>
        <taxon>Rubiaceae</taxon>
        <taxon>Rubioideae</taxon>
        <taxon>Spermacoceae</taxon>
        <taxon>Hedyotis-Oldenlandia complex</taxon>
        <taxon>Oldenlandia</taxon>
    </lineage>
</organism>
<feature type="compositionally biased region" description="Basic residues" evidence="2">
    <location>
        <begin position="953"/>
        <end position="962"/>
    </location>
</feature>
<evidence type="ECO:0000259" key="3">
    <source>
        <dbReference type="PROSITE" id="PS50090"/>
    </source>
</evidence>
<sequence length="1975" mass="214429">MHGCNSASVFIVNAEVDSMGGVVEDGVTGTKTSPRRAAIEKVQAELRQEYDVREERRRELEFLEKGGNPLDFNFGKATSVSVQSTSPTDQPAELIVTSEAKGSFPFTASPHGDSVESSGRPGAHSACEPNSADNLMLFDGDNDSVDGDRSSAHPNRTSIAPSEHSSQQGGSHNAKELGDSATFSFPKKAYKRRFRPSRDGVRPSSTDAVFGRSPHGSSLSSQHASKETKGLVSEEKKVKEQKVTLNSDSKTLSPNGVPVSKTVPSEGQLDVEVGSGNGVESATNLIKNDLPANIVSSNTSKDIQRDQHDHKSAVDSNKSLVVPLGDTINKGKEEVVPVTEVKNQSGTGQVNGFDSTARDDNLLASDGQNNSAAPATKLLDSESSCAQASFSIDRNNVSEMCTDTKIVGSNGNFTEQTTLIPPKPNVEGELIVEEKKETKVDDRSTLTENECNLTQQSQKDNGFVLKAQEEINDGGSAIQDNSADPNQSEPKHQIVESMEIDDCNRVCSGTETNAVPPADNLDPSSANICNLRPECTDSSVLSLPKTASPDSVPITATDGHKSSDMNSEANKIDEDTILEEARIIEAKRKKIAELSMANLSTRNHRRSHWDSVLEEMSWLANDFAQERIWKLTAAAKMCHLVTSTTRFRFLEQTNCREHKKVAHILANAVMEFWLSVEEKRELQELQYSRKDGSFALREYAVRFLKHNTVDVLYTPAEAPKTPDRISDLGISGMSWEDHLTEENLFYTVLPGAAESYRRSIESRTAKYEKTGSSVQEEVETSACEVVPDFGYQDHVYEEDEDETSTYDTSVAFDGSRSSRFSHKKWKNSPKAYNSRSYEVVAESPFMQCMENRAGIQQHVQLGKRPASSLHVSFPTKRTRTNIRPRVISPFGPGPSGSVQITPKTDASSGDTNSFQDDQSTMHGGSNIPNNLEVESMGDFEKQLPFDSVEISTKNKKKKKPKHLGSGYEHGWQVDTNFQRDQRDYSKKRSDGHQLESNGSSGMYGQHIAKKPKTMRQSLDNSYESGAPVGGSAPSPVASQISNQNKIMKMLTTRGRKNKGSKMPAGEMGSGSPWTLFEEQALVVLVHDLGPNWELVSDAINSTLQFKCIFRNPKECKERHKILMDRTVDGADSTEDSGSSQPYNSTLPGIPKGQARQLFQRLQGPMEEDTLRCHFDKIIMLGQKLHSRRKQNDMQDPKQLQPPHNSHMFALNQYIPNYLNGGPPLTPLDLCDATAPSNDMLTLGYQGQPGGMHLSPQTPMTPMLNGSGVNSSAAGSSNMVVGNNFSSSPNQVNTSVRDARYVVPRSASLSNEEQQRMQQYGQLLPGRNLPQSNSPSSGGLPGNDRGVRMLPGGNGMGIASGINRNSPVARPGFQGIASSSMLNSGSMISPGMVAIQSPVNMHPGVGSGQGNTIRPRDALHLMRPNQNSDPQRQMQGPELQIQASQGSNPGIAPYGAIGSSFPNQAGSPPVASYQLHNQQSHGMAQQQPHVHHPNLQGTNHVSSPQHQAYATARLVKERQLQQQRIMQQHQQQFSSSNSMMPHVQPPSQLPISSPQSSSQVQPQTSPAASLSPLTSASPVASQQQQKHQGPPHGHARNAQSSGSGPTNSLTKPRQRQSQQPQQQFQQSGRHHPQPRQQLHPQQQAKIMKSVGRGNVMMHQNIPIDPSLLNGLSTNPANQTVEKGEQPMHLLHGQGLYSGTAMNPVQTGKQPVPHSSSQSQPQHKILSQVPPLAKHLQQMPSHSDTPGQDHISPVASSPVSTGHQSVQPLIMPSSNHQPTQVQTNQKLGNLNQSSVQRVSQQNRHMNSDLSSKLQGGETQSSQNSTSNSSQIGAMATTPKTSNDATNGMQVLSPASGPQWRASDPLYDSGTSSPVTTFSPVGTSPTISSGSEPLSQSGQKGLGSRQSSGNFPPVGMEVGAQWQQSSQVQQSPSPVSQQQLLPSHQQMQLPSQQNSQQQGQLGGNGSNLFVRSSDSRLE</sequence>
<feature type="compositionally biased region" description="Polar residues" evidence="2">
    <location>
        <begin position="244"/>
        <end position="254"/>
    </location>
</feature>
<dbReference type="InterPro" id="IPR001005">
    <property type="entry name" value="SANT/Myb"/>
</dbReference>
<feature type="region of interest" description="Disordered" evidence="2">
    <location>
        <begin position="1693"/>
        <end position="1780"/>
    </location>
</feature>
<accession>A0AAV1DHT7</accession>
<keyword evidence="6" id="KW-1185">Reference proteome</keyword>
<evidence type="ECO:0000313" key="5">
    <source>
        <dbReference type="EMBL" id="CAI9107429.1"/>
    </source>
</evidence>
<feature type="compositionally biased region" description="Polar residues" evidence="2">
    <location>
        <begin position="1014"/>
        <end position="1023"/>
    </location>
</feature>
<feature type="compositionally biased region" description="Low complexity" evidence="2">
    <location>
        <begin position="1708"/>
        <end position="1721"/>
    </location>
</feature>
<reference evidence="5" key="1">
    <citation type="submission" date="2023-03" db="EMBL/GenBank/DDBJ databases">
        <authorList>
            <person name="Julca I."/>
        </authorList>
    </citation>
    <scope>NUCLEOTIDE SEQUENCE</scope>
</reference>
<feature type="domain" description="Myb-like" evidence="3">
    <location>
        <begin position="1071"/>
        <end position="1123"/>
    </location>
</feature>
<feature type="compositionally biased region" description="Polar residues" evidence="2">
    <location>
        <begin position="1135"/>
        <end position="1146"/>
    </location>
</feature>
<feature type="compositionally biased region" description="Polar residues" evidence="2">
    <location>
        <begin position="1596"/>
        <end position="1610"/>
    </location>
</feature>
<evidence type="ECO:0000313" key="6">
    <source>
        <dbReference type="Proteomes" id="UP001161247"/>
    </source>
</evidence>
<proteinExistence type="predicted"/>
<feature type="compositionally biased region" description="Polar residues" evidence="2">
    <location>
        <begin position="1805"/>
        <end position="1815"/>
    </location>
</feature>
<feature type="compositionally biased region" description="Polar residues" evidence="2">
    <location>
        <begin position="1866"/>
        <end position="1907"/>
    </location>
</feature>
<feature type="domain" description="HSA" evidence="4">
    <location>
        <begin position="596"/>
        <end position="669"/>
    </location>
</feature>
<feature type="region of interest" description="Disordered" evidence="2">
    <location>
        <begin position="874"/>
        <end position="932"/>
    </location>
</feature>
<dbReference type="PANTHER" id="PTHR46774:SF3">
    <property type="entry name" value="CHROMATIN MODIFICATION-RELATED PROTEIN EAF1 A-RELATED"/>
    <property type="match status" value="1"/>
</dbReference>
<feature type="compositionally biased region" description="Polar residues" evidence="2">
    <location>
        <begin position="1494"/>
        <end position="1505"/>
    </location>
</feature>
<dbReference type="Proteomes" id="UP001161247">
    <property type="component" value="Chromosome 5"/>
</dbReference>
<feature type="compositionally biased region" description="Polar residues" evidence="2">
    <location>
        <begin position="1473"/>
        <end position="1487"/>
    </location>
</feature>
<feature type="region of interest" description="Disordered" evidence="2">
    <location>
        <begin position="1518"/>
        <end position="1644"/>
    </location>
</feature>
<keyword evidence="1" id="KW-0156">Chromatin regulator</keyword>
<dbReference type="CDD" id="cd00167">
    <property type="entry name" value="SANT"/>
    <property type="match status" value="1"/>
</dbReference>
<dbReference type="InterPro" id="IPR014012">
    <property type="entry name" value="HSA_dom"/>
</dbReference>
<feature type="region of interest" description="Disordered" evidence="2">
    <location>
        <begin position="1127"/>
        <end position="1150"/>
    </location>
</feature>
<feature type="region of interest" description="Disordered" evidence="2">
    <location>
        <begin position="1459"/>
        <end position="1505"/>
    </location>
</feature>
<feature type="region of interest" description="Disordered" evidence="2">
    <location>
        <begin position="1792"/>
        <end position="1975"/>
    </location>
</feature>
<dbReference type="PANTHER" id="PTHR46774">
    <property type="entry name" value="CHROMATIN MODIFICATION-RELATED PROTEIN EAF1 A-RELATED"/>
    <property type="match status" value="1"/>
</dbReference>
<dbReference type="PROSITE" id="PS50090">
    <property type="entry name" value="MYB_LIKE"/>
    <property type="match status" value="1"/>
</dbReference>
<name>A0AAV1DHT7_OLDCO</name>
<feature type="compositionally biased region" description="Polar residues" evidence="2">
    <location>
        <begin position="1698"/>
        <end position="1707"/>
    </location>
</feature>
<dbReference type="GO" id="GO:0006325">
    <property type="term" value="P:chromatin organization"/>
    <property type="evidence" value="ECO:0007669"/>
    <property type="project" value="UniProtKB-KW"/>
</dbReference>
<dbReference type="Gene3D" id="1.10.10.60">
    <property type="entry name" value="Homeodomain-like"/>
    <property type="match status" value="1"/>
</dbReference>
<protein>
    <submittedName>
        <fullName evidence="5">OLC1v1006779C1</fullName>
    </submittedName>
</protein>
<dbReference type="SMART" id="SM00717">
    <property type="entry name" value="SANT"/>
    <property type="match status" value="1"/>
</dbReference>
<feature type="compositionally biased region" description="Low complexity" evidence="2">
    <location>
        <begin position="1327"/>
        <end position="1337"/>
    </location>
</feature>
<dbReference type="SMART" id="SM00573">
    <property type="entry name" value="HSA"/>
    <property type="match status" value="1"/>
</dbReference>
<feature type="region of interest" description="Disordered" evidence="2">
    <location>
        <begin position="103"/>
        <end position="263"/>
    </location>
</feature>
<feature type="compositionally biased region" description="Low complexity" evidence="2">
    <location>
        <begin position="1792"/>
        <end position="1801"/>
    </location>
</feature>
<evidence type="ECO:0000256" key="1">
    <source>
        <dbReference type="ARBA" id="ARBA00022853"/>
    </source>
</evidence>
<gene>
    <name evidence="5" type="ORF">OLC1_LOCUS15746</name>
</gene>